<dbReference type="SUPFAM" id="SSF56112">
    <property type="entry name" value="Protein kinase-like (PK-like)"/>
    <property type="match status" value="1"/>
</dbReference>
<dbReference type="HOGENOM" id="CLU_774046_0_0_1"/>
<feature type="domain" description="Protein kinase" evidence="1">
    <location>
        <begin position="18"/>
        <end position="365"/>
    </location>
</feature>
<dbReference type="RefSeq" id="XP_009223747.1">
    <property type="nucleotide sequence ID" value="XM_009225483.1"/>
</dbReference>
<dbReference type="AlphaFoldDB" id="J3P2B1"/>
<dbReference type="PROSITE" id="PS50011">
    <property type="entry name" value="PROTEIN_KINASE_DOM"/>
    <property type="match status" value="1"/>
</dbReference>
<dbReference type="Proteomes" id="UP000006039">
    <property type="component" value="Unassembled WGS sequence"/>
</dbReference>
<evidence type="ECO:0000259" key="1">
    <source>
        <dbReference type="PROSITE" id="PS50011"/>
    </source>
</evidence>
<name>J3P2B1_GAET3</name>
<evidence type="ECO:0000313" key="3">
    <source>
        <dbReference type="EnsemblFungi" id="EJT73803"/>
    </source>
</evidence>
<reference evidence="2" key="2">
    <citation type="submission" date="2010-07" db="EMBL/GenBank/DDBJ databases">
        <authorList>
            <consortium name="The Broad Institute Genome Sequencing Platform"/>
            <consortium name="Broad Institute Genome Sequencing Center for Infectious Disease"/>
            <person name="Ma L.-J."/>
            <person name="Dead R."/>
            <person name="Young S."/>
            <person name="Zeng Q."/>
            <person name="Koehrsen M."/>
            <person name="Alvarado L."/>
            <person name="Berlin A."/>
            <person name="Chapman S.B."/>
            <person name="Chen Z."/>
            <person name="Freedman E."/>
            <person name="Gellesch M."/>
            <person name="Goldberg J."/>
            <person name="Griggs A."/>
            <person name="Gujja S."/>
            <person name="Heilman E.R."/>
            <person name="Heiman D."/>
            <person name="Hepburn T."/>
            <person name="Howarth C."/>
            <person name="Jen D."/>
            <person name="Larson L."/>
            <person name="Mehta T."/>
            <person name="Neiman D."/>
            <person name="Pearson M."/>
            <person name="Roberts A."/>
            <person name="Saif S."/>
            <person name="Shea T."/>
            <person name="Shenoy N."/>
            <person name="Sisk P."/>
            <person name="Stolte C."/>
            <person name="Sykes S."/>
            <person name="Walk T."/>
            <person name="White J."/>
            <person name="Yandava C."/>
            <person name="Haas B."/>
            <person name="Nusbaum C."/>
            <person name="Birren B."/>
        </authorList>
    </citation>
    <scope>NUCLEOTIDE SEQUENCE</scope>
    <source>
        <strain evidence="2">R3-111a-1</strain>
    </source>
</reference>
<gene>
    <name evidence="3" type="primary">20348117</name>
    <name evidence="2" type="ORF">GGTG_07659</name>
</gene>
<sequence length="365" mass="40584">MTGPLVVVVHFGNPRQYFQVLAKVGEGRFHVALRVAPLRNALGHRIGEGDFVLKFAKQETGQADSPLRVEARNVPVFQTAQLDSPYECPNIARLMFDFTGSRNVGNLLAHGDLSSTLWNFYSVGTLGSLCLALRESDAPFPAYFGARLLSQMLEAVYAMHMEHREFAITHRDECSANVFIDYPMRGDPGFLLGDFCEGQILRASSGTKPRYDALRDSITRVCRGSIFEVPHSNSQRSERQYWQQIRVHLDRVVSAAARAPTRPGMRGWNDMGRALSDAIVALQHLAQAIVFAEGGDALFADFREVARDLADRNSRPSLTADNYADAVHLAESTFKLRTGWKIAGTLPGNPHEADLNNLMDPPRRE</sequence>
<dbReference type="VEuPathDB" id="FungiDB:GGTG_07659"/>
<reference evidence="3" key="4">
    <citation type="journal article" date="2015" name="G3 (Bethesda)">
        <title>Genome sequences of three phytopathogenic species of the Magnaporthaceae family of fungi.</title>
        <authorList>
            <person name="Okagaki L.H."/>
            <person name="Nunes C.C."/>
            <person name="Sailsbery J."/>
            <person name="Clay B."/>
            <person name="Brown D."/>
            <person name="John T."/>
            <person name="Oh Y."/>
            <person name="Young N."/>
            <person name="Fitzgerald M."/>
            <person name="Haas B.J."/>
            <person name="Zeng Q."/>
            <person name="Young S."/>
            <person name="Adiconis X."/>
            <person name="Fan L."/>
            <person name="Levin J.Z."/>
            <person name="Mitchell T.K."/>
            <person name="Okubara P.A."/>
            <person name="Farman M.L."/>
            <person name="Kohn L.M."/>
            <person name="Birren B."/>
            <person name="Ma L.-J."/>
            <person name="Dean R.A."/>
        </authorList>
    </citation>
    <scope>NUCLEOTIDE SEQUENCE</scope>
    <source>
        <strain evidence="3">R3-111a-1</strain>
    </source>
</reference>
<dbReference type="OrthoDB" id="10495245at2759"/>
<dbReference type="GeneID" id="20348117"/>
<evidence type="ECO:0000313" key="2">
    <source>
        <dbReference type="EMBL" id="EJT73803.1"/>
    </source>
</evidence>
<dbReference type="InterPro" id="IPR000719">
    <property type="entry name" value="Prot_kinase_dom"/>
</dbReference>
<dbReference type="GO" id="GO:0004672">
    <property type="term" value="F:protein kinase activity"/>
    <property type="evidence" value="ECO:0007669"/>
    <property type="project" value="InterPro"/>
</dbReference>
<dbReference type="GO" id="GO:0005524">
    <property type="term" value="F:ATP binding"/>
    <property type="evidence" value="ECO:0007669"/>
    <property type="project" value="InterPro"/>
</dbReference>
<organism evidence="2">
    <name type="scientific">Gaeumannomyces tritici (strain R3-111a-1)</name>
    <name type="common">Wheat and barley take-all root rot fungus</name>
    <name type="synonym">Gaeumannomyces graminis var. tritici</name>
    <dbReference type="NCBI Taxonomy" id="644352"/>
    <lineage>
        <taxon>Eukaryota</taxon>
        <taxon>Fungi</taxon>
        <taxon>Dikarya</taxon>
        <taxon>Ascomycota</taxon>
        <taxon>Pezizomycotina</taxon>
        <taxon>Sordariomycetes</taxon>
        <taxon>Sordariomycetidae</taxon>
        <taxon>Magnaporthales</taxon>
        <taxon>Magnaporthaceae</taxon>
        <taxon>Gaeumannomyces</taxon>
    </lineage>
</organism>
<keyword evidence="4" id="KW-1185">Reference proteome</keyword>
<dbReference type="eggNOG" id="ENOG502RN3S">
    <property type="taxonomic scope" value="Eukaryota"/>
</dbReference>
<evidence type="ECO:0000313" key="4">
    <source>
        <dbReference type="Proteomes" id="UP000006039"/>
    </source>
</evidence>
<reference evidence="3" key="5">
    <citation type="submission" date="2018-04" db="UniProtKB">
        <authorList>
            <consortium name="EnsemblFungi"/>
        </authorList>
    </citation>
    <scope>IDENTIFICATION</scope>
    <source>
        <strain evidence="3">R3-111a-1</strain>
    </source>
</reference>
<dbReference type="InterPro" id="IPR011009">
    <property type="entry name" value="Kinase-like_dom_sf"/>
</dbReference>
<proteinExistence type="predicted"/>
<protein>
    <recommendedName>
        <fullName evidence="1">Protein kinase domain-containing protein</fullName>
    </recommendedName>
</protein>
<dbReference type="EnsemblFungi" id="EJT73803">
    <property type="protein sequence ID" value="EJT73803"/>
    <property type="gene ID" value="GGTG_07659"/>
</dbReference>
<reference evidence="2" key="3">
    <citation type="submission" date="2010-09" db="EMBL/GenBank/DDBJ databases">
        <title>Annotation of Gaeumannomyces graminis var. tritici R3-111a-1.</title>
        <authorList>
            <consortium name="The Broad Institute Genome Sequencing Platform"/>
            <person name="Ma L.-J."/>
            <person name="Dead R."/>
            <person name="Young S.K."/>
            <person name="Zeng Q."/>
            <person name="Gargeya S."/>
            <person name="Fitzgerald M."/>
            <person name="Haas B."/>
            <person name="Abouelleil A."/>
            <person name="Alvarado L."/>
            <person name="Arachchi H.M."/>
            <person name="Berlin A."/>
            <person name="Brown A."/>
            <person name="Chapman S.B."/>
            <person name="Chen Z."/>
            <person name="Dunbar C."/>
            <person name="Freedman E."/>
            <person name="Gearin G."/>
            <person name="Gellesch M."/>
            <person name="Goldberg J."/>
            <person name="Griggs A."/>
            <person name="Gujja S."/>
            <person name="Heiman D."/>
            <person name="Howarth C."/>
            <person name="Larson L."/>
            <person name="Lui A."/>
            <person name="MacDonald P.J.P."/>
            <person name="Mehta T."/>
            <person name="Montmayeur A."/>
            <person name="Murphy C."/>
            <person name="Neiman D."/>
            <person name="Pearson M."/>
            <person name="Priest M."/>
            <person name="Roberts A."/>
            <person name="Saif S."/>
            <person name="Shea T."/>
            <person name="Shenoy N."/>
            <person name="Sisk P."/>
            <person name="Stolte C."/>
            <person name="Sykes S."/>
            <person name="Yandava C."/>
            <person name="Wortman J."/>
            <person name="Nusbaum C."/>
            <person name="Birren B."/>
        </authorList>
    </citation>
    <scope>NUCLEOTIDE SEQUENCE</scope>
    <source>
        <strain evidence="2">R3-111a-1</strain>
    </source>
</reference>
<dbReference type="EMBL" id="GL385398">
    <property type="protein sequence ID" value="EJT73803.1"/>
    <property type="molecule type" value="Genomic_DNA"/>
</dbReference>
<accession>J3P2B1</accession>
<reference evidence="4" key="1">
    <citation type="submission" date="2010-07" db="EMBL/GenBank/DDBJ databases">
        <title>The genome sequence of Gaeumannomyces graminis var. tritici strain R3-111a-1.</title>
        <authorList>
            <consortium name="The Broad Institute Genome Sequencing Platform"/>
            <person name="Ma L.-J."/>
            <person name="Dead R."/>
            <person name="Young S."/>
            <person name="Zeng Q."/>
            <person name="Koehrsen M."/>
            <person name="Alvarado L."/>
            <person name="Berlin A."/>
            <person name="Chapman S.B."/>
            <person name="Chen Z."/>
            <person name="Freedman E."/>
            <person name="Gellesch M."/>
            <person name="Goldberg J."/>
            <person name="Griggs A."/>
            <person name="Gujja S."/>
            <person name="Heilman E.R."/>
            <person name="Heiman D."/>
            <person name="Hepburn T."/>
            <person name="Howarth C."/>
            <person name="Jen D."/>
            <person name="Larson L."/>
            <person name="Mehta T."/>
            <person name="Neiman D."/>
            <person name="Pearson M."/>
            <person name="Roberts A."/>
            <person name="Saif S."/>
            <person name="Shea T."/>
            <person name="Shenoy N."/>
            <person name="Sisk P."/>
            <person name="Stolte C."/>
            <person name="Sykes S."/>
            <person name="Walk T."/>
            <person name="White J."/>
            <person name="Yandava C."/>
            <person name="Haas B."/>
            <person name="Nusbaum C."/>
            <person name="Birren B."/>
        </authorList>
    </citation>
    <scope>NUCLEOTIDE SEQUENCE [LARGE SCALE GENOMIC DNA]</scope>
    <source>
        <strain evidence="4">R3-111a-1</strain>
    </source>
</reference>